<protein>
    <submittedName>
        <fullName evidence="2">Uncharacterized protein</fullName>
    </submittedName>
</protein>
<evidence type="ECO:0000313" key="3">
    <source>
        <dbReference type="Proteomes" id="UP000030661"/>
    </source>
</evidence>
<sequence>MQALGSLGAQLVEAAKESDSSLATLITTQKSTIENEKKAQFRAIPGESTQRKHPRKKRPHHKKEADSQKAISIEPPKPLN</sequence>
<dbReference type="AlphaFoldDB" id="A0A081C6R7"/>
<dbReference type="EMBL" id="DF820472">
    <property type="protein sequence ID" value="GAK60272.1"/>
    <property type="molecule type" value="Genomic_DNA"/>
</dbReference>
<dbReference type="HOGENOM" id="CLU_2582555_0_0_0"/>
<evidence type="ECO:0000313" key="2">
    <source>
        <dbReference type="EMBL" id="GAK60272.1"/>
    </source>
</evidence>
<name>A0A081C6R7_VECG1</name>
<proteinExistence type="predicted"/>
<keyword evidence="3" id="KW-1185">Reference proteome</keyword>
<feature type="compositionally biased region" description="Basic residues" evidence="1">
    <location>
        <begin position="51"/>
        <end position="62"/>
    </location>
</feature>
<dbReference type="Proteomes" id="UP000030661">
    <property type="component" value="Unassembled WGS sequence"/>
</dbReference>
<accession>A0A081C6R7</accession>
<organism evidence="2">
    <name type="scientific">Vecturithrix granuli</name>
    <dbReference type="NCBI Taxonomy" id="1499967"/>
    <lineage>
        <taxon>Bacteria</taxon>
        <taxon>Candidatus Moduliflexota</taxon>
        <taxon>Candidatus Vecturitrichia</taxon>
        <taxon>Candidatus Vecturitrichales</taxon>
        <taxon>Candidatus Vecturitrichaceae</taxon>
        <taxon>Candidatus Vecturithrix</taxon>
    </lineage>
</organism>
<reference evidence="2" key="1">
    <citation type="journal article" date="2015" name="PeerJ">
        <title>First genomic representation of candidate bacterial phylum KSB3 points to enhanced environmental sensing as a trigger of wastewater bulking.</title>
        <authorList>
            <person name="Sekiguchi Y."/>
            <person name="Ohashi A."/>
            <person name="Parks D.H."/>
            <person name="Yamauchi T."/>
            <person name="Tyson G.W."/>
            <person name="Hugenholtz P."/>
        </authorList>
    </citation>
    <scope>NUCLEOTIDE SEQUENCE [LARGE SCALE GENOMIC DNA]</scope>
</reference>
<gene>
    <name evidence="2" type="ORF">U27_00163</name>
</gene>
<evidence type="ECO:0000256" key="1">
    <source>
        <dbReference type="SAM" id="MobiDB-lite"/>
    </source>
</evidence>
<feature type="region of interest" description="Disordered" evidence="1">
    <location>
        <begin position="34"/>
        <end position="80"/>
    </location>
</feature>